<comment type="caution">
    <text evidence="9">The sequence shown here is derived from an EMBL/GenBank/DDBJ whole genome shotgun (WGS) entry which is preliminary data.</text>
</comment>
<dbReference type="RefSeq" id="WP_115537511.1">
    <property type="nucleotide sequence ID" value="NZ_QRGA01000024.1"/>
</dbReference>
<sequence length="263" mass="28600">MSTEERLFSLRNRWFTVSVGLTAGVAVVSMLIGFIWLPSVHTDAQFTGVWNAICSAAGVPQKWFVSTPVTSSFKTSQVVVTPTMFSHTDPLAIGRGATLALRCSMCHGPQGISQANSPNLAGQYETVIYKQLEDFRSGARTNAVMSPMVATLSDQDMRDLAAYYAYLPKLPAYHPASRPVPEIVASGSPMRNIAPCASCHGAADHKTGTPWLEGEPVAYIRTQLQAFAAGDRHNDIDEQMRNVARQMTPAEIEAAARYYSSQP</sequence>
<keyword evidence="1" id="KW-0813">Transport</keyword>
<evidence type="ECO:0000313" key="9">
    <source>
        <dbReference type="EMBL" id="RDU94973.1"/>
    </source>
</evidence>
<dbReference type="InterPro" id="IPR009056">
    <property type="entry name" value="Cyt_c-like_dom"/>
</dbReference>
<gene>
    <name evidence="9" type="ORF">DWV00_31410</name>
</gene>
<evidence type="ECO:0000256" key="5">
    <source>
        <dbReference type="ARBA" id="ARBA00023004"/>
    </source>
</evidence>
<evidence type="ECO:0000256" key="1">
    <source>
        <dbReference type="ARBA" id="ARBA00022448"/>
    </source>
</evidence>
<dbReference type="PROSITE" id="PS51007">
    <property type="entry name" value="CYTC"/>
    <property type="match status" value="2"/>
</dbReference>
<dbReference type="GO" id="GO:0020037">
    <property type="term" value="F:heme binding"/>
    <property type="evidence" value="ECO:0007669"/>
    <property type="project" value="InterPro"/>
</dbReference>
<evidence type="ECO:0000313" key="10">
    <source>
        <dbReference type="Proteomes" id="UP000256838"/>
    </source>
</evidence>
<evidence type="ECO:0000256" key="2">
    <source>
        <dbReference type="ARBA" id="ARBA00022617"/>
    </source>
</evidence>
<evidence type="ECO:0000256" key="4">
    <source>
        <dbReference type="ARBA" id="ARBA00022982"/>
    </source>
</evidence>
<keyword evidence="7" id="KW-0472">Membrane</keyword>
<protein>
    <submittedName>
        <fullName evidence="9">Cytochrome c4</fullName>
    </submittedName>
</protein>
<feature type="domain" description="Cytochrome c" evidence="8">
    <location>
        <begin position="91"/>
        <end position="168"/>
    </location>
</feature>
<accession>A0A3D8JPD5</accession>
<feature type="domain" description="Cytochrome c" evidence="8">
    <location>
        <begin position="182"/>
        <end position="263"/>
    </location>
</feature>
<dbReference type="Gene3D" id="1.10.760.10">
    <property type="entry name" value="Cytochrome c-like domain"/>
    <property type="match status" value="2"/>
</dbReference>
<evidence type="ECO:0000259" key="8">
    <source>
        <dbReference type="PROSITE" id="PS51007"/>
    </source>
</evidence>
<dbReference type="OrthoDB" id="9773456at2"/>
<dbReference type="InterPro" id="IPR050597">
    <property type="entry name" value="Cytochrome_c_Oxidase_Subunit"/>
</dbReference>
<dbReference type="AlphaFoldDB" id="A0A3D8JPD5"/>
<dbReference type="SUPFAM" id="SSF46626">
    <property type="entry name" value="Cytochrome c"/>
    <property type="match status" value="2"/>
</dbReference>
<reference evidence="9 10" key="1">
    <citation type="submission" date="2018-08" db="EMBL/GenBank/DDBJ databases">
        <title>Paraburkholderia sp. DHOM06 isolated from forest soil.</title>
        <authorList>
            <person name="Gao Z.-H."/>
            <person name="Qiu L.-H."/>
        </authorList>
    </citation>
    <scope>NUCLEOTIDE SEQUENCE [LARGE SCALE GENOMIC DNA]</scope>
    <source>
        <strain evidence="9 10">DHOM06</strain>
    </source>
</reference>
<evidence type="ECO:0000256" key="6">
    <source>
        <dbReference type="PROSITE-ProRule" id="PRU00433"/>
    </source>
</evidence>
<evidence type="ECO:0000256" key="7">
    <source>
        <dbReference type="SAM" id="Phobius"/>
    </source>
</evidence>
<dbReference type="GO" id="GO:0046872">
    <property type="term" value="F:metal ion binding"/>
    <property type="evidence" value="ECO:0007669"/>
    <property type="project" value="UniProtKB-KW"/>
</dbReference>
<keyword evidence="5 6" id="KW-0408">Iron</keyword>
<dbReference type="PANTHER" id="PTHR33751">
    <property type="entry name" value="CBB3-TYPE CYTOCHROME C OXIDASE SUBUNIT FIXP"/>
    <property type="match status" value="1"/>
</dbReference>
<keyword evidence="4" id="KW-0249">Electron transport</keyword>
<name>A0A3D8JPD5_9BURK</name>
<dbReference type="Pfam" id="PF00034">
    <property type="entry name" value="Cytochrom_C"/>
    <property type="match status" value="1"/>
</dbReference>
<dbReference type="Proteomes" id="UP000256838">
    <property type="component" value="Unassembled WGS sequence"/>
</dbReference>
<proteinExistence type="predicted"/>
<organism evidence="9 10">
    <name type="scientific">Trinickia dinghuensis</name>
    <dbReference type="NCBI Taxonomy" id="2291023"/>
    <lineage>
        <taxon>Bacteria</taxon>
        <taxon>Pseudomonadati</taxon>
        <taxon>Pseudomonadota</taxon>
        <taxon>Betaproteobacteria</taxon>
        <taxon>Burkholderiales</taxon>
        <taxon>Burkholderiaceae</taxon>
        <taxon>Trinickia</taxon>
    </lineage>
</organism>
<dbReference type="InterPro" id="IPR036909">
    <property type="entry name" value="Cyt_c-like_dom_sf"/>
</dbReference>
<dbReference type="GO" id="GO:0009055">
    <property type="term" value="F:electron transfer activity"/>
    <property type="evidence" value="ECO:0007669"/>
    <property type="project" value="InterPro"/>
</dbReference>
<keyword evidence="7" id="KW-0812">Transmembrane</keyword>
<dbReference type="PANTHER" id="PTHR33751:SF9">
    <property type="entry name" value="CYTOCHROME C4"/>
    <property type="match status" value="1"/>
</dbReference>
<keyword evidence="2 6" id="KW-0349">Heme</keyword>
<feature type="transmembrane region" description="Helical" evidence="7">
    <location>
        <begin position="12"/>
        <end position="37"/>
    </location>
</feature>
<dbReference type="EMBL" id="QRGA01000024">
    <property type="protein sequence ID" value="RDU94973.1"/>
    <property type="molecule type" value="Genomic_DNA"/>
</dbReference>
<keyword evidence="3 6" id="KW-0479">Metal-binding</keyword>
<keyword evidence="10" id="KW-1185">Reference proteome</keyword>
<evidence type="ECO:0000256" key="3">
    <source>
        <dbReference type="ARBA" id="ARBA00022723"/>
    </source>
</evidence>
<keyword evidence="7" id="KW-1133">Transmembrane helix</keyword>